<dbReference type="SMART" id="SM00228">
    <property type="entry name" value="PDZ"/>
    <property type="match status" value="1"/>
</dbReference>
<dbReference type="InterPro" id="IPR001478">
    <property type="entry name" value="PDZ"/>
</dbReference>
<keyword evidence="4 5" id="KW-0720">Serine protease</keyword>
<dbReference type="NCBIfam" id="TIGR00225">
    <property type="entry name" value="prc"/>
    <property type="match status" value="1"/>
</dbReference>
<gene>
    <name evidence="8" type="ORF">PATL70BA_3039</name>
</gene>
<dbReference type="Proteomes" id="UP000279029">
    <property type="component" value="Chromosome"/>
</dbReference>
<reference evidence="8 9" key="1">
    <citation type="submission" date="2018-09" db="EMBL/GenBank/DDBJ databases">
        <authorList>
            <person name="Postec A."/>
        </authorList>
    </citation>
    <scope>NUCLEOTIDE SEQUENCE [LARGE SCALE GENOMIC DNA]</scope>
    <source>
        <strain evidence="8">70B-A</strain>
    </source>
</reference>
<dbReference type="SUPFAM" id="SSF52096">
    <property type="entry name" value="ClpP/crotonase"/>
    <property type="match status" value="1"/>
</dbReference>
<dbReference type="Gene3D" id="1.10.101.10">
    <property type="entry name" value="PGBD-like superfamily/PGBD"/>
    <property type="match status" value="1"/>
</dbReference>
<dbReference type="InterPro" id="IPR005151">
    <property type="entry name" value="Tail-specific_protease"/>
</dbReference>
<proteinExistence type="inferred from homology"/>
<dbReference type="PANTHER" id="PTHR32060:SF22">
    <property type="entry name" value="CARBOXYL-TERMINAL-PROCESSING PEPTIDASE 3, CHLOROPLASTIC"/>
    <property type="match status" value="1"/>
</dbReference>
<dbReference type="InterPro" id="IPR036034">
    <property type="entry name" value="PDZ_sf"/>
</dbReference>
<dbReference type="Gene3D" id="2.30.42.10">
    <property type="match status" value="1"/>
</dbReference>
<organism evidence="8 9">
    <name type="scientific">Petrocella atlantisensis</name>
    <dbReference type="NCBI Taxonomy" id="2173034"/>
    <lineage>
        <taxon>Bacteria</taxon>
        <taxon>Bacillati</taxon>
        <taxon>Bacillota</taxon>
        <taxon>Clostridia</taxon>
        <taxon>Lachnospirales</taxon>
        <taxon>Vallitaleaceae</taxon>
        <taxon>Petrocella</taxon>
    </lineage>
</organism>
<dbReference type="EMBL" id="LR130778">
    <property type="protein sequence ID" value="VDN48954.1"/>
    <property type="molecule type" value="Genomic_DNA"/>
</dbReference>
<feature type="signal peptide" evidence="6">
    <location>
        <begin position="1"/>
        <end position="24"/>
    </location>
</feature>
<evidence type="ECO:0000313" key="9">
    <source>
        <dbReference type="Proteomes" id="UP000279029"/>
    </source>
</evidence>
<dbReference type="InterPro" id="IPR036366">
    <property type="entry name" value="PGBDSf"/>
</dbReference>
<dbReference type="SUPFAM" id="SSF47090">
    <property type="entry name" value="PGBD-like"/>
    <property type="match status" value="1"/>
</dbReference>
<evidence type="ECO:0000256" key="6">
    <source>
        <dbReference type="SAM" id="SignalP"/>
    </source>
</evidence>
<name>A0A3P7P0Q4_9FIRM</name>
<protein>
    <recommendedName>
        <fullName evidence="7">PDZ domain-containing protein</fullName>
    </recommendedName>
</protein>
<keyword evidence="6" id="KW-0732">Signal</keyword>
<dbReference type="InterPro" id="IPR029045">
    <property type="entry name" value="ClpP/crotonase-like_dom_sf"/>
</dbReference>
<dbReference type="GO" id="GO:0008236">
    <property type="term" value="F:serine-type peptidase activity"/>
    <property type="evidence" value="ECO:0007669"/>
    <property type="project" value="UniProtKB-KW"/>
</dbReference>
<sequence length="461" mass="51111">MKSWIKKATVFLLVMAISLSPVYGAEQGNTYGNRLETVMQMILSNHINADEITPEMLFEAAMNGVFDVLDPYSMYIGASNAESFTDTLNNSYVGIGVSLIQEGDYVVIERVFLDGPAYKNGLKVHDKIVSAQGTSLVGKTPSEAATIIVGEEGTEVSLRINRQGYEFDMTLIRGKVTINAIDQVNLSELYPDIPKTVADQIGFLKISSFTRNVDEELEPILEAYKSEGKKYLLLDMRDNGGGYVDSAVNVSNLLVPEGPVLRFVNNTGREIVYYSELKDPSFKIVALVNRNSASATEFVAAAISESGIGSLVGETTYGKGLAQYLYTLDDGAVVKLTQETFYSRSNKPINDIGVTPDILVEYPSYLTKTSKFYPHDKHAEILEVESILAFLDYEVGTPDDLYDNKTFEAIKQFQSDQKVYVYGICDYLTQDLLNKAFMEKKSEKDLQLDKAVETLMTQMGL</sequence>
<evidence type="ECO:0000256" key="1">
    <source>
        <dbReference type="ARBA" id="ARBA00009179"/>
    </source>
</evidence>
<dbReference type="PANTHER" id="PTHR32060">
    <property type="entry name" value="TAIL-SPECIFIC PROTEASE"/>
    <property type="match status" value="1"/>
</dbReference>
<evidence type="ECO:0000259" key="7">
    <source>
        <dbReference type="PROSITE" id="PS50106"/>
    </source>
</evidence>
<dbReference type="CDD" id="cd07560">
    <property type="entry name" value="Peptidase_S41_CPP"/>
    <property type="match status" value="1"/>
</dbReference>
<dbReference type="GO" id="GO:0006508">
    <property type="term" value="P:proteolysis"/>
    <property type="evidence" value="ECO:0007669"/>
    <property type="project" value="UniProtKB-KW"/>
</dbReference>
<dbReference type="RefSeq" id="WP_125138014.1">
    <property type="nucleotide sequence ID" value="NZ_LR130778.1"/>
</dbReference>
<evidence type="ECO:0000256" key="2">
    <source>
        <dbReference type="ARBA" id="ARBA00022670"/>
    </source>
</evidence>
<dbReference type="GO" id="GO:0004175">
    <property type="term" value="F:endopeptidase activity"/>
    <property type="evidence" value="ECO:0007669"/>
    <property type="project" value="TreeGrafter"/>
</dbReference>
<dbReference type="InterPro" id="IPR036365">
    <property type="entry name" value="PGBD-like_sf"/>
</dbReference>
<keyword evidence="9" id="KW-1185">Reference proteome</keyword>
<evidence type="ECO:0000256" key="3">
    <source>
        <dbReference type="ARBA" id="ARBA00022801"/>
    </source>
</evidence>
<dbReference type="SMART" id="SM00245">
    <property type="entry name" value="TSPc"/>
    <property type="match status" value="1"/>
</dbReference>
<dbReference type="OrthoDB" id="9812068at2"/>
<keyword evidence="3 5" id="KW-0378">Hydrolase</keyword>
<accession>A0A3P7P0Q4</accession>
<evidence type="ECO:0000256" key="5">
    <source>
        <dbReference type="RuleBase" id="RU004404"/>
    </source>
</evidence>
<evidence type="ECO:0000313" key="8">
    <source>
        <dbReference type="EMBL" id="VDN48954.1"/>
    </source>
</evidence>
<dbReference type="CDD" id="cd06782">
    <property type="entry name" value="cpPDZ_CPP-like"/>
    <property type="match status" value="1"/>
</dbReference>
<evidence type="ECO:0000256" key="4">
    <source>
        <dbReference type="ARBA" id="ARBA00022825"/>
    </source>
</evidence>
<dbReference type="Pfam" id="PF01471">
    <property type="entry name" value="PG_binding_1"/>
    <property type="match status" value="1"/>
</dbReference>
<dbReference type="Pfam" id="PF13180">
    <property type="entry name" value="PDZ_2"/>
    <property type="match status" value="1"/>
</dbReference>
<dbReference type="Gene3D" id="3.90.226.10">
    <property type="entry name" value="2-enoyl-CoA Hydratase, Chain A, domain 1"/>
    <property type="match status" value="1"/>
</dbReference>
<dbReference type="GO" id="GO:0030288">
    <property type="term" value="C:outer membrane-bounded periplasmic space"/>
    <property type="evidence" value="ECO:0007669"/>
    <property type="project" value="TreeGrafter"/>
</dbReference>
<dbReference type="Gene3D" id="3.30.750.44">
    <property type="match status" value="1"/>
</dbReference>
<dbReference type="KEGG" id="cbar:PATL70BA_3039"/>
<dbReference type="Pfam" id="PF03572">
    <property type="entry name" value="Peptidase_S41"/>
    <property type="match status" value="1"/>
</dbReference>
<dbReference type="PROSITE" id="PS50106">
    <property type="entry name" value="PDZ"/>
    <property type="match status" value="1"/>
</dbReference>
<dbReference type="GO" id="GO:0007165">
    <property type="term" value="P:signal transduction"/>
    <property type="evidence" value="ECO:0007669"/>
    <property type="project" value="TreeGrafter"/>
</dbReference>
<feature type="domain" description="PDZ" evidence="7">
    <location>
        <begin position="85"/>
        <end position="164"/>
    </location>
</feature>
<dbReference type="AlphaFoldDB" id="A0A3P7P0Q4"/>
<comment type="similarity">
    <text evidence="1 5">Belongs to the peptidase S41A family.</text>
</comment>
<dbReference type="InterPro" id="IPR002477">
    <property type="entry name" value="Peptidoglycan-bd-like"/>
</dbReference>
<keyword evidence="2 5" id="KW-0645">Protease</keyword>
<dbReference type="InterPro" id="IPR004447">
    <property type="entry name" value="Peptidase_S41A"/>
</dbReference>
<feature type="chain" id="PRO_5018202317" description="PDZ domain-containing protein" evidence="6">
    <location>
        <begin position="25"/>
        <end position="461"/>
    </location>
</feature>
<dbReference type="SUPFAM" id="SSF50156">
    <property type="entry name" value="PDZ domain-like"/>
    <property type="match status" value="1"/>
</dbReference>